<dbReference type="PANTHER" id="PTHR46580:SF4">
    <property type="entry name" value="ATP_GTP-BINDING PROTEIN"/>
    <property type="match status" value="1"/>
</dbReference>
<gene>
    <name evidence="2" type="ORF">KK083_04720</name>
</gene>
<dbReference type="Pfam" id="PF13585">
    <property type="entry name" value="CHU_C"/>
    <property type="match status" value="1"/>
</dbReference>
<dbReference type="EMBL" id="JAHESF010000003">
    <property type="protein sequence ID" value="MBT1696165.1"/>
    <property type="molecule type" value="Genomic_DNA"/>
</dbReference>
<dbReference type="AlphaFoldDB" id="A0AAP2DH64"/>
<evidence type="ECO:0000256" key="1">
    <source>
        <dbReference type="SAM" id="SignalP"/>
    </source>
</evidence>
<dbReference type="SUPFAM" id="SSF69318">
    <property type="entry name" value="Integrin alpha N-terminal domain"/>
    <property type="match status" value="2"/>
</dbReference>
<dbReference type="Proteomes" id="UP001319200">
    <property type="component" value="Unassembled WGS sequence"/>
</dbReference>
<proteinExistence type="predicted"/>
<evidence type="ECO:0000313" key="3">
    <source>
        <dbReference type="Proteomes" id="UP001319200"/>
    </source>
</evidence>
<keyword evidence="3" id="KW-1185">Reference proteome</keyword>
<dbReference type="InterPro" id="IPR026341">
    <property type="entry name" value="T9SS_type_B"/>
</dbReference>
<keyword evidence="1" id="KW-0732">Signal</keyword>
<dbReference type="RefSeq" id="WP_254161207.1">
    <property type="nucleotide sequence ID" value="NZ_JAHESF010000003.1"/>
</dbReference>
<dbReference type="Gene3D" id="2.130.10.130">
    <property type="entry name" value="Integrin alpha, N-terminal"/>
    <property type="match status" value="1"/>
</dbReference>
<name>A0AAP2DH64_9BACT</name>
<reference evidence="2 3" key="1">
    <citation type="submission" date="2021-05" db="EMBL/GenBank/DDBJ databases">
        <title>A Polyphasic approach of four new species of the genus Ohtaekwangia: Ohtaekwangia histidinii sp. nov., Ohtaekwangia cretensis sp. nov., Ohtaekwangia indiensis sp. nov., Ohtaekwangia reichenbachii sp. nov. from diverse environment.</title>
        <authorList>
            <person name="Octaviana S."/>
        </authorList>
    </citation>
    <scope>NUCLEOTIDE SEQUENCE [LARGE SCALE GENOMIC DNA]</scope>
    <source>
        <strain evidence="2 3">PWU4</strain>
    </source>
</reference>
<organism evidence="2 3">
    <name type="scientific">Chryseosolibacter histidini</name>
    <dbReference type="NCBI Taxonomy" id="2782349"/>
    <lineage>
        <taxon>Bacteria</taxon>
        <taxon>Pseudomonadati</taxon>
        <taxon>Bacteroidota</taxon>
        <taxon>Cytophagia</taxon>
        <taxon>Cytophagales</taxon>
        <taxon>Chryseotaleaceae</taxon>
        <taxon>Chryseosolibacter</taxon>
    </lineage>
</organism>
<protein>
    <submittedName>
        <fullName evidence="2">Gliding motility-associated C-terminal domain-containing protein</fullName>
    </submittedName>
</protein>
<dbReference type="NCBIfam" id="TIGR04131">
    <property type="entry name" value="Bac_Flav_CTERM"/>
    <property type="match status" value="1"/>
</dbReference>
<sequence length="811" mass="88654">MKTFILIAALSLSSLQHYAQQFELRSQVALPPSVVGSELVWADIDNDSLLDVLVIGTALDEKQFILLYKVDTIPSDTIPRAILKDSLDAAVKHLSYYLTDADLDNDMDILLSGEWDDGPATMLAVNEGDFNFVLEPFLERSGRILKMADLDQDGRHELMLAEGWGDTTTVSICKQTPTGWETAREWTDTDLASLEVFDFDRDGFNDLFISGTAGDSIVCQLFLGRGDLTFASTAVDYRVAGRTSLADVDGNGYFDLLLAGKDASGRDTTLVVFNDKGVLVAGDSLPALNNTQVFAADLNSDGKCDIHLYGTDAFGNKVNVIRYDNAAYDTLSIDGLQAQRFGDLDRDGDLDLAQSITTTTGLALVLYENMASTVNEPPQAPHNPIALTIFNRLFLYWDKPLDDHTDSVSLTYDLMVQVPGQELIAGEFDYAYLKRLTVSHGNNGNRNFALLRAPASPTYLFGVMAVDNSFHSGGDGGGMCNGVSIHCTALEYEPVEACRNEVLTLSAPGDALWFSFSKGYLAQADHLDFSTETSDTVFYVLPQRGAGCSSIKAYTFQIMEKLAKKTETTKVVCEGQPVTFDTEPGWQHVEWSSVAKGFISNKPSIVFTPTLNDTLRVNLDNGTGCLLQRNTIFKFSKPSISLNGETFQILRGSQVQLGATGGDEYLWSPSAGLNFQNIPDPVASPRANTTYNLTVKDSLGCAAQAKVVVIVEVAAFVPNLFTPNDDGKNDELRIFGLEQVKDFTFTIRNREGSLVYETRNITDAANIGWNGTLHGNQQPAGVYHWKVNGQYPSGRKLLLNGKSSGFIVLIR</sequence>
<feature type="chain" id="PRO_5043005344" evidence="1">
    <location>
        <begin position="20"/>
        <end position="811"/>
    </location>
</feature>
<comment type="caution">
    <text evidence="2">The sequence shown here is derived from an EMBL/GenBank/DDBJ whole genome shotgun (WGS) entry which is preliminary data.</text>
</comment>
<dbReference type="InterPro" id="IPR028994">
    <property type="entry name" value="Integrin_alpha_N"/>
</dbReference>
<feature type="signal peptide" evidence="1">
    <location>
        <begin position="1"/>
        <end position="19"/>
    </location>
</feature>
<dbReference type="PANTHER" id="PTHR46580">
    <property type="entry name" value="SENSOR KINASE-RELATED"/>
    <property type="match status" value="1"/>
</dbReference>
<accession>A0AAP2DH64</accession>
<evidence type="ECO:0000313" key="2">
    <source>
        <dbReference type="EMBL" id="MBT1696165.1"/>
    </source>
</evidence>